<dbReference type="GO" id="GO:0051213">
    <property type="term" value="F:dioxygenase activity"/>
    <property type="evidence" value="ECO:0007669"/>
    <property type="project" value="UniProtKB-KW"/>
</dbReference>
<reference evidence="1 2" key="1">
    <citation type="submission" date="2020-08" db="EMBL/GenBank/DDBJ databases">
        <title>Pseudomonas sp. nov.</title>
        <authorList>
            <person name="Gieschler S."/>
            <person name="Fiedler G."/>
            <person name="Brinks E."/>
            <person name="Boehnlein C."/>
            <person name="Franz C.M.A.P."/>
            <person name="Kabisch J."/>
        </authorList>
    </citation>
    <scope>NUCLEOTIDE SEQUENCE [LARGE SCALE GENOMIC DNA]</scope>
    <source>
        <strain evidence="1 2">MBT-2</strain>
    </source>
</reference>
<accession>A0A7X1KTA7</accession>
<organism evidence="1 2">
    <name type="scientific">Pseudomonas baltica</name>
    <dbReference type="NCBI Taxonomy" id="2762576"/>
    <lineage>
        <taxon>Bacteria</taxon>
        <taxon>Pseudomonadati</taxon>
        <taxon>Pseudomonadota</taxon>
        <taxon>Gammaproteobacteria</taxon>
        <taxon>Pseudomonadales</taxon>
        <taxon>Pseudomonadaceae</taxon>
        <taxon>Pseudomonas</taxon>
    </lineage>
</organism>
<keyword evidence="2" id="KW-1185">Reference proteome</keyword>
<dbReference type="Pfam" id="PF10014">
    <property type="entry name" value="2OG-Fe_Oxy_2"/>
    <property type="match status" value="1"/>
</dbReference>
<protein>
    <submittedName>
        <fullName evidence="1">2OG-Fe dioxygenase family protein</fullName>
    </submittedName>
</protein>
<keyword evidence="1" id="KW-0223">Dioxygenase</keyword>
<evidence type="ECO:0000313" key="1">
    <source>
        <dbReference type="EMBL" id="MBC2678524.1"/>
    </source>
</evidence>
<evidence type="ECO:0000313" key="2">
    <source>
        <dbReference type="Proteomes" id="UP000546173"/>
    </source>
</evidence>
<dbReference type="Proteomes" id="UP000546173">
    <property type="component" value="Unassembled WGS sequence"/>
</dbReference>
<sequence>MEDMHKRAMPSSAIGLRLFEPSINDVCESVAHSGFAFLQPPTVAHLLDTVVPGFIQDWEQFRQSWDHLQQDTFMGDGGTYRLRRHATLSIEQGSRHWQACAHRPHYQNVEHNGLNGGIVRHYAPFTTEVCSGKVFSAVMDLCCAFLGVLAGQSAWHIEAHQFRIYASRGAASPTPEGVHRDGVDFVFMLLVNRVNVMEGETSIYDNDLRLLARHSMIHELEAALLNDEQVRHGVSAVIPIHPDRPAHRDVLVVTFKKR</sequence>
<gene>
    <name evidence="1" type="ORF">H7993_08995</name>
</gene>
<dbReference type="Gene3D" id="2.60.120.620">
    <property type="entry name" value="q2cbj1_9rhob like domain"/>
    <property type="match status" value="1"/>
</dbReference>
<name>A0A7X1KTA7_9PSED</name>
<dbReference type="InterPro" id="IPR018724">
    <property type="entry name" value="2OG-Fe_dioxygenase"/>
</dbReference>
<dbReference type="RefSeq" id="WP_185794092.1">
    <property type="nucleotide sequence ID" value="NZ_JACMYH010000001.1"/>
</dbReference>
<dbReference type="AlphaFoldDB" id="A0A7X1KTA7"/>
<comment type="caution">
    <text evidence="1">The sequence shown here is derived from an EMBL/GenBank/DDBJ whole genome shotgun (WGS) entry which is preliminary data.</text>
</comment>
<dbReference type="EMBL" id="JACMYH010000001">
    <property type="protein sequence ID" value="MBC2678524.1"/>
    <property type="molecule type" value="Genomic_DNA"/>
</dbReference>
<proteinExistence type="predicted"/>
<keyword evidence="1" id="KW-0560">Oxidoreductase</keyword>